<dbReference type="GO" id="GO:0005829">
    <property type="term" value="C:cytosol"/>
    <property type="evidence" value="ECO:0007669"/>
    <property type="project" value="TreeGrafter"/>
</dbReference>
<organism evidence="3 4">
    <name type="scientific">Catenibacillus scindens</name>
    <dbReference type="NCBI Taxonomy" id="673271"/>
    <lineage>
        <taxon>Bacteria</taxon>
        <taxon>Bacillati</taxon>
        <taxon>Bacillota</taxon>
        <taxon>Clostridia</taxon>
        <taxon>Lachnospirales</taxon>
        <taxon>Lachnospiraceae</taxon>
        <taxon>Catenibacillus</taxon>
    </lineage>
</organism>
<dbReference type="GO" id="GO:0003700">
    <property type="term" value="F:DNA-binding transcription factor activity"/>
    <property type="evidence" value="ECO:0007669"/>
    <property type="project" value="TreeGrafter"/>
</dbReference>
<dbReference type="PANTHER" id="PTHR46797">
    <property type="entry name" value="HTH-TYPE TRANSCRIPTIONAL REGULATOR"/>
    <property type="match status" value="1"/>
</dbReference>
<gene>
    <name evidence="3" type="ORF">HNP82_001847</name>
</gene>
<protein>
    <submittedName>
        <fullName evidence="3">Transcriptional regulator with XRE-family HTH domain</fullName>
    </submittedName>
</protein>
<keyword evidence="1" id="KW-0238">DNA-binding</keyword>
<dbReference type="Proteomes" id="UP000543642">
    <property type="component" value="Unassembled WGS sequence"/>
</dbReference>
<dbReference type="InterPro" id="IPR001387">
    <property type="entry name" value="Cro/C1-type_HTH"/>
</dbReference>
<dbReference type="Gene3D" id="1.10.260.40">
    <property type="entry name" value="lambda repressor-like DNA-binding domains"/>
    <property type="match status" value="1"/>
</dbReference>
<proteinExistence type="predicted"/>
<evidence type="ECO:0000256" key="1">
    <source>
        <dbReference type="ARBA" id="ARBA00023125"/>
    </source>
</evidence>
<comment type="caution">
    <text evidence="3">The sequence shown here is derived from an EMBL/GenBank/DDBJ whole genome shotgun (WGS) entry which is preliminary data.</text>
</comment>
<feature type="domain" description="HTH cro/C1-type" evidence="2">
    <location>
        <begin position="7"/>
        <end position="61"/>
    </location>
</feature>
<dbReference type="InterPro" id="IPR050807">
    <property type="entry name" value="TransReg_Diox_bact_type"/>
</dbReference>
<name>A0A7W8HA50_9FIRM</name>
<dbReference type="AlphaFoldDB" id="A0A7W8HA50"/>
<dbReference type="SMART" id="SM00530">
    <property type="entry name" value="HTH_XRE"/>
    <property type="match status" value="1"/>
</dbReference>
<evidence type="ECO:0000313" key="3">
    <source>
        <dbReference type="EMBL" id="MBB5264719.1"/>
    </source>
</evidence>
<dbReference type="RefSeq" id="WP_183773586.1">
    <property type="nucleotide sequence ID" value="NZ_JACHFW010000006.1"/>
</dbReference>
<dbReference type="EMBL" id="JACHFW010000006">
    <property type="protein sequence ID" value="MBB5264719.1"/>
    <property type="molecule type" value="Genomic_DNA"/>
</dbReference>
<evidence type="ECO:0000313" key="4">
    <source>
        <dbReference type="Proteomes" id="UP000543642"/>
    </source>
</evidence>
<sequence length="102" mass="12023">MDILEKITQLRLERNWTEYQLAEKSGLTQSTISSWYRKNMLPSIPSLAKICNAFGITLSQFFVENDEENVVLINDRQRRLLYYAAKLEEKQYTALINFLETL</sequence>
<accession>A0A7W8HA50</accession>
<dbReference type="GO" id="GO:0003677">
    <property type="term" value="F:DNA binding"/>
    <property type="evidence" value="ECO:0007669"/>
    <property type="project" value="UniProtKB-KW"/>
</dbReference>
<dbReference type="PANTHER" id="PTHR46797:SF1">
    <property type="entry name" value="METHYLPHOSPHONATE SYNTHASE"/>
    <property type="match status" value="1"/>
</dbReference>
<dbReference type="PROSITE" id="PS50943">
    <property type="entry name" value="HTH_CROC1"/>
    <property type="match status" value="1"/>
</dbReference>
<evidence type="ECO:0000259" key="2">
    <source>
        <dbReference type="PROSITE" id="PS50943"/>
    </source>
</evidence>
<dbReference type="CDD" id="cd00093">
    <property type="entry name" value="HTH_XRE"/>
    <property type="match status" value="1"/>
</dbReference>
<dbReference type="Pfam" id="PF01381">
    <property type="entry name" value="HTH_3"/>
    <property type="match status" value="1"/>
</dbReference>
<dbReference type="InterPro" id="IPR010982">
    <property type="entry name" value="Lambda_DNA-bd_dom_sf"/>
</dbReference>
<keyword evidence="4" id="KW-1185">Reference proteome</keyword>
<dbReference type="SUPFAM" id="SSF47413">
    <property type="entry name" value="lambda repressor-like DNA-binding domains"/>
    <property type="match status" value="1"/>
</dbReference>
<reference evidence="3 4" key="1">
    <citation type="submission" date="2020-08" db="EMBL/GenBank/DDBJ databases">
        <title>Genomic Encyclopedia of Type Strains, Phase IV (KMG-IV): sequencing the most valuable type-strain genomes for metagenomic binning, comparative biology and taxonomic classification.</title>
        <authorList>
            <person name="Goeker M."/>
        </authorList>
    </citation>
    <scope>NUCLEOTIDE SEQUENCE [LARGE SCALE GENOMIC DNA]</scope>
    <source>
        <strain evidence="3 4">DSM 106146</strain>
    </source>
</reference>